<gene>
    <name evidence="1" type="ORF">LCGC14_0478900</name>
</gene>
<proteinExistence type="predicted"/>
<sequence>MDSDEELRERYRGACASVPPPPELYEELIADGSWPLAISKIDAIRYWARKKHVVLAHLRI</sequence>
<comment type="caution">
    <text evidence="1">The sequence shown here is derived from an EMBL/GenBank/DDBJ whole genome shotgun (WGS) entry which is preliminary data.</text>
</comment>
<evidence type="ECO:0000313" key="1">
    <source>
        <dbReference type="EMBL" id="KKN65751.1"/>
    </source>
</evidence>
<organism evidence="1">
    <name type="scientific">marine sediment metagenome</name>
    <dbReference type="NCBI Taxonomy" id="412755"/>
    <lineage>
        <taxon>unclassified sequences</taxon>
        <taxon>metagenomes</taxon>
        <taxon>ecological metagenomes</taxon>
    </lineage>
</organism>
<accession>A0A0F9UX21</accession>
<dbReference type="AlphaFoldDB" id="A0A0F9UX21"/>
<protein>
    <submittedName>
        <fullName evidence="1">Uncharacterized protein</fullName>
    </submittedName>
</protein>
<reference evidence="1" key="1">
    <citation type="journal article" date="2015" name="Nature">
        <title>Complex archaea that bridge the gap between prokaryotes and eukaryotes.</title>
        <authorList>
            <person name="Spang A."/>
            <person name="Saw J.H."/>
            <person name="Jorgensen S.L."/>
            <person name="Zaremba-Niedzwiedzka K."/>
            <person name="Martijn J."/>
            <person name="Lind A.E."/>
            <person name="van Eijk R."/>
            <person name="Schleper C."/>
            <person name="Guy L."/>
            <person name="Ettema T.J."/>
        </authorList>
    </citation>
    <scope>NUCLEOTIDE SEQUENCE</scope>
</reference>
<name>A0A0F9UX21_9ZZZZ</name>
<dbReference type="EMBL" id="LAZR01000517">
    <property type="protein sequence ID" value="KKN65751.1"/>
    <property type="molecule type" value="Genomic_DNA"/>
</dbReference>